<sequence length="270" mass="32045">MKRHPKQKVFYLDIQDEVLKAQLEKNIIKVGGKVSQTLTQEVRFYIKDKNNRNISVSTPTKTELENPLNNNNNSNVSNQNQSSRDIPKSFIYILDTGYICKPFYQEYEKLPDIQQFLSKNSKPRDQNWTTQSLKNNTKKIRKKKKKIKGNGFCENCNSRFKNYDNHLINENHRNFARNQQNFTKIDELFERINSSKNQIQIQIQNQNQNQNESFLKKRQKRKDAFSLEKNFPKYPIIQNTEQNTEQKVDLVQNNGKRKVEIKGKESPNRK</sequence>
<dbReference type="SMART" id="SM00586">
    <property type="entry name" value="ZnF_DBF"/>
    <property type="match status" value="1"/>
</dbReference>
<proteinExistence type="predicted"/>
<dbReference type="InterPro" id="IPR006572">
    <property type="entry name" value="Znf_DBF"/>
</dbReference>
<reference evidence="7" key="1">
    <citation type="submission" date="2022-10" db="EMBL/GenBank/DDBJ databases">
        <title>Novel sulphate-reducing endosymbionts in the free-living metamonad Anaeramoeba.</title>
        <authorList>
            <person name="Jerlstrom-Hultqvist J."/>
            <person name="Cepicka I."/>
            <person name="Gallot-Lavallee L."/>
            <person name="Salas-Leiva D."/>
            <person name="Curtis B.A."/>
            <person name="Zahonova K."/>
            <person name="Pipaliya S."/>
            <person name="Dacks J."/>
            <person name="Roger A.J."/>
        </authorList>
    </citation>
    <scope>NUCLEOTIDE SEQUENCE</scope>
    <source>
        <strain evidence="7">BMAN</strain>
    </source>
</reference>
<dbReference type="FunFam" id="6.10.250.3410:FF:000001">
    <property type="entry name" value="Protein DBF4 homolog A"/>
    <property type="match status" value="1"/>
</dbReference>
<dbReference type="OrthoDB" id="21380at2759"/>
<feature type="region of interest" description="Disordered" evidence="5">
    <location>
        <begin position="55"/>
        <end position="82"/>
    </location>
</feature>
<dbReference type="GO" id="GO:0005634">
    <property type="term" value="C:nucleus"/>
    <property type="evidence" value="ECO:0007669"/>
    <property type="project" value="UniProtKB-ARBA"/>
</dbReference>
<evidence type="ECO:0000256" key="5">
    <source>
        <dbReference type="SAM" id="MobiDB-lite"/>
    </source>
</evidence>
<dbReference type="Proteomes" id="UP001149090">
    <property type="component" value="Unassembled WGS sequence"/>
</dbReference>
<protein>
    <submittedName>
        <fullName evidence="7">Protein dbf4</fullName>
    </submittedName>
</protein>
<evidence type="ECO:0000313" key="8">
    <source>
        <dbReference type="Proteomes" id="UP001149090"/>
    </source>
</evidence>
<keyword evidence="8" id="KW-1185">Reference proteome</keyword>
<evidence type="ECO:0000256" key="4">
    <source>
        <dbReference type="PROSITE-ProRule" id="PRU00600"/>
    </source>
</evidence>
<organism evidence="7 8">
    <name type="scientific">Anaeramoeba ignava</name>
    <name type="common">Anaerobic marine amoeba</name>
    <dbReference type="NCBI Taxonomy" id="1746090"/>
    <lineage>
        <taxon>Eukaryota</taxon>
        <taxon>Metamonada</taxon>
        <taxon>Anaeramoebidae</taxon>
        <taxon>Anaeramoeba</taxon>
    </lineage>
</organism>
<feature type="region of interest" description="Disordered" evidence="5">
    <location>
        <begin position="245"/>
        <end position="270"/>
    </location>
</feature>
<dbReference type="GO" id="GO:0008270">
    <property type="term" value="F:zinc ion binding"/>
    <property type="evidence" value="ECO:0007669"/>
    <property type="project" value="UniProtKB-KW"/>
</dbReference>
<feature type="compositionally biased region" description="Low complexity" evidence="5">
    <location>
        <begin position="69"/>
        <end position="82"/>
    </location>
</feature>
<dbReference type="PROSITE" id="PS51265">
    <property type="entry name" value="ZF_DBF4"/>
    <property type="match status" value="1"/>
</dbReference>
<dbReference type="GO" id="GO:0003676">
    <property type="term" value="F:nucleic acid binding"/>
    <property type="evidence" value="ECO:0007669"/>
    <property type="project" value="InterPro"/>
</dbReference>
<evidence type="ECO:0000256" key="3">
    <source>
        <dbReference type="ARBA" id="ARBA00022833"/>
    </source>
</evidence>
<dbReference type="Gene3D" id="6.10.250.3410">
    <property type="entry name" value="DBF zinc finger"/>
    <property type="match status" value="1"/>
</dbReference>
<dbReference type="EMBL" id="JAPDFW010000084">
    <property type="protein sequence ID" value="KAJ5071926.1"/>
    <property type="molecule type" value="Genomic_DNA"/>
</dbReference>
<accession>A0A9Q0LFU2</accession>
<dbReference type="AlphaFoldDB" id="A0A9Q0LFU2"/>
<evidence type="ECO:0000313" key="7">
    <source>
        <dbReference type="EMBL" id="KAJ5071926.1"/>
    </source>
</evidence>
<dbReference type="Pfam" id="PF07535">
    <property type="entry name" value="zf-DBF"/>
    <property type="match status" value="1"/>
</dbReference>
<gene>
    <name evidence="7" type="ORF">M0811_09825</name>
</gene>
<name>A0A9Q0LFU2_ANAIG</name>
<feature type="domain" description="DBF4-type" evidence="6">
    <location>
        <begin position="146"/>
        <end position="195"/>
    </location>
</feature>
<keyword evidence="2 4" id="KW-0863">Zinc-finger</keyword>
<dbReference type="InterPro" id="IPR038545">
    <property type="entry name" value="Znf_DBF_sf"/>
</dbReference>
<evidence type="ECO:0000256" key="1">
    <source>
        <dbReference type="ARBA" id="ARBA00022723"/>
    </source>
</evidence>
<evidence type="ECO:0000259" key="6">
    <source>
        <dbReference type="PROSITE" id="PS51265"/>
    </source>
</evidence>
<feature type="compositionally biased region" description="Basic and acidic residues" evidence="5">
    <location>
        <begin position="257"/>
        <end position="270"/>
    </location>
</feature>
<keyword evidence="1" id="KW-0479">Metal-binding</keyword>
<keyword evidence="3" id="KW-0862">Zinc</keyword>
<comment type="caution">
    <text evidence="7">The sequence shown here is derived from an EMBL/GenBank/DDBJ whole genome shotgun (WGS) entry which is preliminary data.</text>
</comment>
<evidence type="ECO:0000256" key="2">
    <source>
        <dbReference type="ARBA" id="ARBA00022771"/>
    </source>
</evidence>